<dbReference type="RefSeq" id="WP_196937662.1">
    <property type="nucleotide sequence ID" value="NZ_MU158689.1"/>
</dbReference>
<protein>
    <recommendedName>
        <fullName evidence="4">DUF1735 domain-containing protein</fullName>
    </recommendedName>
</protein>
<evidence type="ECO:0000313" key="3">
    <source>
        <dbReference type="Proteomes" id="UP000618319"/>
    </source>
</evidence>
<evidence type="ECO:0000313" key="2">
    <source>
        <dbReference type="EMBL" id="MBE8719965.1"/>
    </source>
</evidence>
<evidence type="ECO:0008006" key="4">
    <source>
        <dbReference type="Google" id="ProtNLM"/>
    </source>
</evidence>
<dbReference type="PROSITE" id="PS51257">
    <property type="entry name" value="PROKAR_LIPOPROTEIN"/>
    <property type="match status" value="1"/>
</dbReference>
<dbReference type="Proteomes" id="UP000618319">
    <property type="component" value="Unassembled WGS sequence"/>
</dbReference>
<feature type="chain" id="PRO_5045990668" description="DUF1735 domain-containing protein" evidence="1">
    <location>
        <begin position="26"/>
        <end position="392"/>
    </location>
</feature>
<evidence type="ECO:0000256" key="1">
    <source>
        <dbReference type="SAM" id="SignalP"/>
    </source>
</evidence>
<dbReference type="Gene3D" id="2.60.40.2340">
    <property type="match status" value="1"/>
</dbReference>
<organism evidence="2 3">
    <name type="scientific">Sphingobacterium pedocola</name>
    <dbReference type="NCBI Taxonomy" id="2082722"/>
    <lineage>
        <taxon>Bacteria</taxon>
        <taxon>Pseudomonadati</taxon>
        <taxon>Bacteroidota</taxon>
        <taxon>Sphingobacteriia</taxon>
        <taxon>Sphingobacteriales</taxon>
        <taxon>Sphingobacteriaceae</taxon>
        <taxon>Sphingobacterium</taxon>
    </lineage>
</organism>
<dbReference type="EMBL" id="PSKQ01000017">
    <property type="protein sequence ID" value="MBE8719965.1"/>
    <property type="molecule type" value="Genomic_DNA"/>
</dbReference>
<comment type="caution">
    <text evidence="2">The sequence shown here is derived from an EMBL/GenBank/DDBJ whole genome shotgun (WGS) entry which is preliminary data.</text>
</comment>
<reference evidence="2 3" key="1">
    <citation type="submission" date="2018-02" db="EMBL/GenBank/DDBJ databases">
        <title>Sphingobacterium KA21.</title>
        <authorList>
            <person name="Vasarhelyi B.M."/>
            <person name="Deshmukh S."/>
            <person name="Balint B."/>
            <person name="Kukolya J."/>
        </authorList>
    </citation>
    <scope>NUCLEOTIDE SEQUENCE [LARGE SCALE GENOMIC DNA]</scope>
    <source>
        <strain evidence="2 3">Ka21</strain>
    </source>
</reference>
<proteinExistence type="predicted"/>
<name>A0ABR9T3U8_9SPHI</name>
<keyword evidence="1" id="KW-0732">Signal</keyword>
<keyword evidence="3" id="KW-1185">Reference proteome</keyword>
<sequence length="392" mass="43537">MNKIHTKTCIWMLLLLGFLSCTKTAHVDYEKPEFNKILAFSITNTEQELLGAINEEKNTITLYVPYYYAIEYLMPEIRLDEGASIYNSEGEEINLDGGLEPLRLGADTTKYTVKSATGASRSYAVIQKVLPYGQTLNVSISGTPDATTLLEKPVNGRLTLIGNFESTSTNARFVFTNKATGEQHNDYATAFSVSPGTLYTMLVDISPNAMAGEYDVKMEHQGRVTDLNPMKLYYRRPYMTQITSSMHYAAGDTIEFTISRNSPTDDRYGTVFVGLKNLYARVAGDPLTYNTLIPNTAIRYTPEGFPLELLNKNVPMKIVSATRTTVKAIFPDLPIGLYPNSGWNSQSPTIIYHTRPTYGLAFYGDFDEQTDLGNDVLINRGGSSGLTVKAKQ</sequence>
<feature type="signal peptide" evidence="1">
    <location>
        <begin position="1"/>
        <end position="25"/>
    </location>
</feature>
<gene>
    <name evidence="2" type="ORF">C4F40_04370</name>
</gene>
<accession>A0ABR9T3U8</accession>